<feature type="binding site" evidence="7">
    <location>
        <position position="54"/>
    </location>
    <ligand>
        <name>substrate</name>
    </ligand>
</feature>
<dbReference type="InterPro" id="IPR002624">
    <property type="entry name" value="DCK/DGK"/>
</dbReference>
<dbReference type="SUPFAM" id="SSF52540">
    <property type="entry name" value="P-loop containing nucleoside triphosphate hydrolases"/>
    <property type="match status" value="1"/>
</dbReference>
<protein>
    <submittedName>
        <fullName evidence="10">Deoxynucleoside kinase</fullName>
    </submittedName>
</protein>
<evidence type="ECO:0000313" key="10">
    <source>
        <dbReference type="EMBL" id="MCD1116796.1"/>
    </source>
</evidence>
<proteinExistence type="inferred from homology"/>
<dbReference type="EMBL" id="JAJNAY010000001">
    <property type="protein sequence ID" value="MCD1116796.1"/>
    <property type="molecule type" value="Genomic_DNA"/>
</dbReference>
<name>A0A9Q3V3X4_9FLAO</name>
<dbReference type="PANTHER" id="PTHR10513">
    <property type="entry name" value="DEOXYNUCLEOSIDE KINASE"/>
    <property type="match status" value="1"/>
</dbReference>
<feature type="binding site" evidence="7">
    <location>
        <position position="79"/>
    </location>
    <ligand>
        <name>substrate</name>
    </ligand>
</feature>
<keyword evidence="2" id="KW-0808">Transferase</keyword>
<evidence type="ECO:0000313" key="11">
    <source>
        <dbReference type="Proteomes" id="UP001108025"/>
    </source>
</evidence>
<keyword evidence="11" id="KW-1185">Reference proteome</keyword>
<evidence type="ECO:0000256" key="2">
    <source>
        <dbReference type="ARBA" id="ARBA00022679"/>
    </source>
</evidence>
<keyword evidence="5 8" id="KW-0067">ATP-binding</keyword>
<organism evidence="10 11">
    <name type="scientific">Chryseobacterium turcicum</name>
    <dbReference type="NCBI Taxonomy" id="2898076"/>
    <lineage>
        <taxon>Bacteria</taxon>
        <taxon>Pseudomonadati</taxon>
        <taxon>Bacteroidota</taxon>
        <taxon>Flavobacteriia</taxon>
        <taxon>Flavobacteriales</taxon>
        <taxon>Weeksellaceae</taxon>
        <taxon>Chryseobacterium group</taxon>
        <taxon>Chryseobacterium</taxon>
    </lineage>
</organism>
<evidence type="ECO:0000259" key="9">
    <source>
        <dbReference type="Pfam" id="PF01712"/>
    </source>
</evidence>
<dbReference type="Proteomes" id="UP001108025">
    <property type="component" value="Unassembled WGS sequence"/>
</dbReference>
<comment type="caution">
    <text evidence="10">The sequence shown here is derived from an EMBL/GenBank/DDBJ whole genome shotgun (WGS) entry which is preliminary data.</text>
</comment>
<dbReference type="InterPro" id="IPR027417">
    <property type="entry name" value="P-loop_NTPase"/>
</dbReference>
<dbReference type="GO" id="GO:0005737">
    <property type="term" value="C:cytoplasm"/>
    <property type="evidence" value="ECO:0007669"/>
    <property type="project" value="TreeGrafter"/>
</dbReference>
<dbReference type="PIRSF" id="PIRSF000705">
    <property type="entry name" value="DNK"/>
    <property type="match status" value="1"/>
</dbReference>
<sequence>MHIAVTGNIGAGKTTLTTMLAKHYGWDAQFEDVDHNPYLEDFYADMSKWSFALQIYFLGSRFRQVKEIRESGENIIQDRTIYEDAHIFAENLNDMKLLSDRDFKNYASLFDLMKTFVSAPDLLIYLKSDVPNLVKKIYKRGREYEASISIEYLSKLNQKYEKWISSYTEGKLLIIEVDNLDFVEKPEDFGFILEKIDAELNGLFK</sequence>
<feature type="domain" description="Deoxynucleoside kinase" evidence="9">
    <location>
        <begin position="3"/>
        <end position="197"/>
    </location>
</feature>
<evidence type="ECO:0000256" key="8">
    <source>
        <dbReference type="PIRSR" id="PIRSR000705-3"/>
    </source>
</evidence>
<feature type="binding site" evidence="8">
    <location>
        <begin position="7"/>
        <end position="15"/>
    </location>
    <ligand>
        <name>ATP</name>
        <dbReference type="ChEBI" id="CHEBI:30616"/>
    </ligand>
</feature>
<evidence type="ECO:0000256" key="1">
    <source>
        <dbReference type="ARBA" id="ARBA00007420"/>
    </source>
</evidence>
<evidence type="ECO:0000256" key="6">
    <source>
        <dbReference type="PIRSR" id="PIRSR000705-1"/>
    </source>
</evidence>
<comment type="similarity">
    <text evidence="1">Belongs to the DCK/DGK family.</text>
</comment>
<evidence type="ECO:0000256" key="7">
    <source>
        <dbReference type="PIRSR" id="PIRSR000705-2"/>
    </source>
</evidence>
<dbReference type="InterPro" id="IPR031314">
    <property type="entry name" value="DNK_dom"/>
</dbReference>
<feature type="binding site" evidence="7">
    <location>
        <position position="145"/>
    </location>
    <ligand>
        <name>substrate</name>
    </ligand>
</feature>
<keyword evidence="3 8" id="KW-0547">Nucleotide-binding</keyword>
<feature type="binding site" evidence="7">
    <location>
        <position position="31"/>
    </location>
    <ligand>
        <name>substrate</name>
    </ligand>
</feature>
<dbReference type="GO" id="GO:0005524">
    <property type="term" value="F:ATP binding"/>
    <property type="evidence" value="ECO:0007669"/>
    <property type="project" value="UniProtKB-KW"/>
</dbReference>
<dbReference type="Pfam" id="PF01712">
    <property type="entry name" value="dNK"/>
    <property type="match status" value="1"/>
</dbReference>
<evidence type="ECO:0000256" key="3">
    <source>
        <dbReference type="ARBA" id="ARBA00022741"/>
    </source>
</evidence>
<dbReference type="RefSeq" id="WP_230668566.1">
    <property type="nucleotide sequence ID" value="NZ_JAJNAY010000001.1"/>
</dbReference>
<dbReference type="AlphaFoldDB" id="A0A9Q3V3X4"/>
<evidence type="ECO:0000256" key="4">
    <source>
        <dbReference type="ARBA" id="ARBA00022777"/>
    </source>
</evidence>
<feature type="active site" description="Proton acceptor" evidence="6">
    <location>
        <position position="78"/>
    </location>
</feature>
<keyword evidence="4 10" id="KW-0418">Kinase</keyword>
<accession>A0A9Q3V3X4</accession>
<dbReference type="CDD" id="cd01673">
    <property type="entry name" value="dNK"/>
    <property type="match status" value="1"/>
</dbReference>
<dbReference type="FunFam" id="3.40.50.300:FF:000659">
    <property type="entry name" value="Deoxyguanosine kinase"/>
    <property type="match status" value="1"/>
</dbReference>
<dbReference type="PANTHER" id="PTHR10513:SF35">
    <property type="entry name" value="DEOXYADENOSINE KINASE"/>
    <property type="match status" value="1"/>
</dbReference>
<dbReference type="InterPro" id="IPR050566">
    <property type="entry name" value="Deoxyribonucleoside_kinase"/>
</dbReference>
<feature type="binding site" evidence="8">
    <location>
        <begin position="180"/>
        <end position="182"/>
    </location>
    <ligand>
        <name>ATP</name>
        <dbReference type="ChEBI" id="CHEBI:30616"/>
    </ligand>
</feature>
<gene>
    <name evidence="10" type="ORF">LO744_07995</name>
</gene>
<evidence type="ECO:0000256" key="5">
    <source>
        <dbReference type="ARBA" id="ARBA00022840"/>
    </source>
</evidence>
<reference evidence="10" key="1">
    <citation type="submission" date="2021-11" db="EMBL/GenBank/DDBJ databases">
        <title>Description of novel Chryseobacterium species.</title>
        <authorList>
            <person name="Saticioglu I.B."/>
            <person name="Ay H."/>
            <person name="Altun S."/>
            <person name="Duman M."/>
        </authorList>
    </citation>
    <scope>NUCLEOTIDE SEQUENCE</scope>
    <source>
        <strain evidence="10">C-17</strain>
    </source>
</reference>
<feature type="binding site" evidence="7">
    <location>
        <position position="43"/>
    </location>
    <ligand>
        <name>substrate</name>
    </ligand>
</feature>
<dbReference type="Gene3D" id="3.40.50.300">
    <property type="entry name" value="P-loop containing nucleotide triphosphate hydrolases"/>
    <property type="match status" value="1"/>
</dbReference>
<feature type="binding site" evidence="7">
    <location>
        <position position="84"/>
    </location>
    <ligand>
        <name>substrate</name>
    </ligand>
</feature>
<dbReference type="GO" id="GO:0019136">
    <property type="term" value="F:deoxynucleoside kinase activity"/>
    <property type="evidence" value="ECO:0007669"/>
    <property type="project" value="InterPro"/>
</dbReference>